<accession>A0A409VYV7</accession>
<gene>
    <name evidence="1" type="ORF">CVT25_013614</name>
</gene>
<protein>
    <submittedName>
        <fullName evidence="1">Uncharacterized protein</fullName>
    </submittedName>
</protein>
<keyword evidence="2" id="KW-1185">Reference proteome</keyword>
<evidence type="ECO:0000313" key="2">
    <source>
        <dbReference type="Proteomes" id="UP000283269"/>
    </source>
</evidence>
<reference evidence="1 2" key="1">
    <citation type="journal article" date="2018" name="Evol. Lett.">
        <title>Horizontal gene cluster transfer increased hallucinogenic mushroom diversity.</title>
        <authorList>
            <person name="Reynolds H.T."/>
            <person name="Vijayakumar V."/>
            <person name="Gluck-Thaler E."/>
            <person name="Korotkin H.B."/>
            <person name="Matheny P.B."/>
            <person name="Slot J.C."/>
        </authorList>
    </citation>
    <scope>NUCLEOTIDE SEQUENCE [LARGE SCALE GENOMIC DNA]</scope>
    <source>
        <strain evidence="1 2">2631</strain>
    </source>
</reference>
<dbReference type="Proteomes" id="UP000283269">
    <property type="component" value="Unassembled WGS sequence"/>
</dbReference>
<organism evidence="1 2">
    <name type="scientific">Psilocybe cyanescens</name>
    <dbReference type="NCBI Taxonomy" id="93625"/>
    <lineage>
        <taxon>Eukaryota</taxon>
        <taxon>Fungi</taxon>
        <taxon>Dikarya</taxon>
        <taxon>Basidiomycota</taxon>
        <taxon>Agaricomycotina</taxon>
        <taxon>Agaricomycetes</taxon>
        <taxon>Agaricomycetidae</taxon>
        <taxon>Agaricales</taxon>
        <taxon>Agaricineae</taxon>
        <taxon>Strophariaceae</taxon>
        <taxon>Psilocybe</taxon>
    </lineage>
</organism>
<sequence length="80" mass="9239">MGDGKNIFDEVAGNRKLRDLVQHERWFSMANRGRTILIIPSESWSNLKCRAPRSETGFRRNFMLTQDQKTRSGGRQQGAE</sequence>
<comment type="caution">
    <text evidence="1">The sequence shown here is derived from an EMBL/GenBank/DDBJ whole genome shotgun (WGS) entry which is preliminary data.</text>
</comment>
<dbReference type="AlphaFoldDB" id="A0A409VYV7"/>
<dbReference type="EMBL" id="NHYD01003863">
    <property type="protein sequence ID" value="PPQ71448.1"/>
    <property type="molecule type" value="Genomic_DNA"/>
</dbReference>
<name>A0A409VYV7_PSICY</name>
<evidence type="ECO:0000313" key="1">
    <source>
        <dbReference type="EMBL" id="PPQ71448.1"/>
    </source>
</evidence>
<proteinExistence type="predicted"/>
<dbReference type="InParanoid" id="A0A409VYV7"/>